<dbReference type="Proteomes" id="UP000013568">
    <property type="component" value="Unassembled WGS sequence"/>
</dbReference>
<keyword evidence="2" id="KW-1185">Reference proteome</keyword>
<proteinExistence type="predicted"/>
<gene>
    <name evidence="1" type="ORF">SSYM_1098</name>
</gene>
<organism evidence="1 2">
    <name type="scientific">Serratia symbiotica str. Tucson</name>
    <dbReference type="NCBI Taxonomy" id="914128"/>
    <lineage>
        <taxon>Bacteria</taxon>
        <taxon>Pseudomonadati</taxon>
        <taxon>Pseudomonadota</taxon>
        <taxon>Gammaproteobacteria</taxon>
        <taxon>Enterobacterales</taxon>
        <taxon>Yersiniaceae</taxon>
        <taxon>Serratia</taxon>
        <taxon>Serratia symbiotica</taxon>
    </lineage>
</organism>
<dbReference type="HOGENOM" id="CLU_3400839_0_0_6"/>
<accession>E9CLH9</accession>
<sequence length="31" mass="3570">HGQNAENCLLQGYLRFKIHATKDNFFTCGSR</sequence>
<name>E9CLH9_9GAMM</name>
<dbReference type="EMBL" id="GL636107">
    <property type="protein sequence ID" value="EFW12491.1"/>
    <property type="molecule type" value="Genomic_DNA"/>
</dbReference>
<reference evidence="2" key="1">
    <citation type="journal article" date="2011" name="Genome Biol. Evol.">
        <title>Massive genomic decay in Serratia symbiotica, a recently evolved symbiont of aphids.</title>
        <authorList>
            <person name="Burke G.R."/>
            <person name="Moran N.A."/>
        </authorList>
    </citation>
    <scope>NUCLEOTIDE SEQUENCE [LARGE SCALE GENOMIC DNA]</scope>
    <source>
        <strain evidence="2">Tucson</strain>
    </source>
</reference>
<protein>
    <submittedName>
        <fullName evidence="1">Uncharacterized protein</fullName>
    </submittedName>
</protein>
<feature type="non-terminal residue" evidence="1">
    <location>
        <position position="1"/>
    </location>
</feature>
<evidence type="ECO:0000313" key="2">
    <source>
        <dbReference type="Proteomes" id="UP000013568"/>
    </source>
</evidence>
<dbReference type="AlphaFoldDB" id="E9CLH9"/>
<evidence type="ECO:0000313" key="1">
    <source>
        <dbReference type="EMBL" id="EFW12491.1"/>
    </source>
</evidence>